<evidence type="ECO:0000313" key="4">
    <source>
        <dbReference type="EMBL" id="KFG43935.1"/>
    </source>
</evidence>
<keyword evidence="4" id="KW-0560">Oxidoreductase</keyword>
<dbReference type="InterPro" id="IPR002347">
    <property type="entry name" value="SDR_fam"/>
</dbReference>
<comment type="similarity">
    <text evidence="1">Belongs to the short-chain dehydrogenases/reductases (SDR) family.</text>
</comment>
<keyword evidence="3" id="KW-1133">Transmembrane helix</keyword>
<sequence length="479" mass="52879">MEMPAVVQFLSAPGPLLALVFFFFLWTSATLLRLLWVSMAALLLRDCDLATKLLTERKTYWKNRVAWITGASSGIGLSLCRLLAARRCFVILSSRKKEDLISARDDAIDYSQRHGVKRSPEDFLLLPFDMKKPETFFGVVDEGRQWKGRIDFLFSNAGVACRGMMLPSSIDNEILQVNLLSQMEFVKLIVARMIQQQYGHIIFTNSMSARTTLGGRTAYSTAKGGLLNFSYGLSRELRGMGSPVRVTTVLPGYIRTSLCDRELYADGTVPKGVHVAKDIRTGLSSDRTAELMLRGSSRGLSEIWIGKNPDLFYMYAMYYVPDIANLVVDYGASSYARNIEEEIRQRRYVARRARGNGTGGPPPVDEPGAGFKKRKASEDVVHSAPFSSPLSFPPERHQRDEDASPASVPYEMATHAGERRSRGDSLPPAKDGKATAESKSRANSRVLPDAYGPIETVANAISDAVSQLGRFGSMGSDTA</sequence>
<name>A0A086KHR7_TOXGO</name>
<dbReference type="Pfam" id="PF00106">
    <property type="entry name" value="adh_short"/>
    <property type="match status" value="1"/>
</dbReference>
<feature type="compositionally biased region" description="Basic and acidic residues" evidence="2">
    <location>
        <begin position="430"/>
        <end position="440"/>
    </location>
</feature>
<dbReference type="PANTHER" id="PTHR44269:SF1">
    <property type="entry name" value="DEHYDROGENASE_REDUCTASE SDR FAMILY MEMBER 7"/>
    <property type="match status" value="1"/>
</dbReference>
<evidence type="ECO:0000256" key="1">
    <source>
        <dbReference type="RuleBase" id="RU000363"/>
    </source>
</evidence>
<feature type="transmembrane region" description="Helical" evidence="3">
    <location>
        <begin position="20"/>
        <end position="44"/>
    </location>
</feature>
<evidence type="ECO:0000256" key="2">
    <source>
        <dbReference type="SAM" id="MobiDB-lite"/>
    </source>
</evidence>
<comment type="caution">
    <text evidence="4">The sequence shown here is derived from an EMBL/GenBank/DDBJ whole genome shotgun (WGS) entry which is preliminary data.</text>
</comment>
<dbReference type="PRINTS" id="PR00081">
    <property type="entry name" value="GDHRDH"/>
</dbReference>
<dbReference type="PRINTS" id="PR00080">
    <property type="entry name" value="SDRFAMILY"/>
</dbReference>
<dbReference type="AlphaFoldDB" id="A0A086KHR7"/>
<dbReference type="OrthoDB" id="47007at2759"/>
<dbReference type="PROSITE" id="PS00061">
    <property type="entry name" value="ADH_SHORT"/>
    <property type="match status" value="1"/>
</dbReference>
<dbReference type="InterPro" id="IPR053011">
    <property type="entry name" value="SDR_family_member_7"/>
</dbReference>
<keyword evidence="3" id="KW-0472">Membrane</keyword>
<evidence type="ECO:0000256" key="3">
    <source>
        <dbReference type="SAM" id="Phobius"/>
    </source>
</evidence>
<dbReference type="PANTHER" id="PTHR44269">
    <property type="entry name" value="DEHYDROGENASE/REDUCTASE SDR FAMILY MEMBER 7-RELATED"/>
    <property type="match status" value="1"/>
</dbReference>
<dbReference type="InterPro" id="IPR036291">
    <property type="entry name" value="NAD(P)-bd_dom_sf"/>
</dbReference>
<proteinExistence type="inferred from homology"/>
<dbReference type="GO" id="GO:0004316">
    <property type="term" value="F:3-oxoacyl-[acyl-carrier-protein] reductase (NADPH) activity"/>
    <property type="evidence" value="ECO:0007669"/>
    <property type="project" value="UniProtKB-EC"/>
</dbReference>
<dbReference type="EMBL" id="AHZU02000469">
    <property type="protein sequence ID" value="KFG43935.1"/>
    <property type="molecule type" value="Genomic_DNA"/>
</dbReference>
<dbReference type="InterPro" id="IPR020904">
    <property type="entry name" value="Sc_DH/Rdtase_CS"/>
</dbReference>
<dbReference type="EC" id="1.1.1.100" evidence="4"/>
<feature type="region of interest" description="Disordered" evidence="2">
    <location>
        <begin position="352"/>
        <end position="451"/>
    </location>
</feature>
<dbReference type="Proteomes" id="UP000028837">
    <property type="component" value="Unassembled WGS sequence"/>
</dbReference>
<reference evidence="4 5" key="1">
    <citation type="submission" date="2014-02" db="EMBL/GenBank/DDBJ databases">
        <authorList>
            <person name="Sibley D."/>
            <person name="Venepally P."/>
            <person name="Karamycheva S."/>
            <person name="Hadjithomas M."/>
            <person name="Khan A."/>
            <person name="Brunk B."/>
            <person name="Roos D."/>
            <person name="Caler E."/>
            <person name="Lorenzi H."/>
        </authorList>
    </citation>
    <scope>NUCLEOTIDE SEQUENCE [LARGE SCALE GENOMIC DNA]</scope>
    <source>
        <strain evidence="4 5">GAB2-2007-GAL-DOM2</strain>
    </source>
</reference>
<feature type="transmembrane region" description="Helical" evidence="3">
    <location>
        <begin position="65"/>
        <end position="84"/>
    </location>
</feature>
<gene>
    <name evidence="4" type="ORF">TGDOM2_269400</name>
</gene>
<accession>A0A086KHR7</accession>
<evidence type="ECO:0000313" key="5">
    <source>
        <dbReference type="Proteomes" id="UP000028837"/>
    </source>
</evidence>
<dbReference type="Gene3D" id="3.40.50.720">
    <property type="entry name" value="NAD(P)-binding Rossmann-like Domain"/>
    <property type="match status" value="1"/>
</dbReference>
<organism evidence="4 5">
    <name type="scientific">Toxoplasma gondii GAB2-2007-GAL-DOM2</name>
    <dbReference type="NCBI Taxonomy" id="1130820"/>
    <lineage>
        <taxon>Eukaryota</taxon>
        <taxon>Sar</taxon>
        <taxon>Alveolata</taxon>
        <taxon>Apicomplexa</taxon>
        <taxon>Conoidasida</taxon>
        <taxon>Coccidia</taxon>
        <taxon>Eucoccidiorida</taxon>
        <taxon>Eimeriorina</taxon>
        <taxon>Sarcocystidae</taxon>
        <taxon>Toxoplasma</taxon>
    </lineage>
</organism>
<keyword evidence="3" id="KW-0812">Transmembrane</keyword>
<dbReference type="SUPFAM" id="SSF51735">
    <property type="entry name" value="NAD(P)-binding Rossmann-fold domains"/>
    <property type="match status" value="1"/>
</dbReference>
<dbReference type="VEuPathDB" id="ToxoDB:TGDOM2_269400"/>
<protein>
    <submittedName>
        <fullName evidence="4">Oxidoreductase, short chain dehydrogenase/reductase family protein</fullName>
        <ecNumber evidence="4">1.1.1.100</ecNumber>
    </submittedName>
</protein>